<dbReference type="InterPro" id="IPR036010">
    <property type="entry name" value="2Fe-2S_ferredoxin-like_sf"/>
</dbReference>
<dbReference type="Proteomes" id="UP000228921">
    <property type="component" value="Unassembled WGS sequence"/>
</dbReference>
<accession>A0A2M8P060</accession>
<dbReference type="InterPro" id="IPR012675">
    <property type="entry name" value="Beta-grasp_dom_sf"/>
</dbReference>
<reference evidence="2 3" key="1">
    <citation type="submission" date="2017-11" db="EMBL/GenBank/DDBJ databases">
        <title>Evolution of Phototrophy in the Chloroflexi Phylum Driven by Horizontal Gene Transfer.</title>
        <authorList>
            <person name="Ward L.M."/>
            <person name="Hemp J."/>
            <person name="Shih P.M."/>
            <person name="Mcglynn S.E."/>
            <person name="Fischer W."/>
        </authorList>
    </citation>
    <scope>NUCLEOTIDE SEQUENCE [LARGE SCALE GENOMIC DNA]</scope>
    <source>
        <strain evidence="2">CP2_2F</strain>
    </source>
</reference>
<comment type="caution">
    <text evidence="2">The sequence shown here is derived from an EMBL/GenBank/DDBJ whole genome shotgun (WGS) entry which is preliminary data.</text>
</comment>
<dbReference type="AlphaFoldDB" id="A0A2M8P060"/>
<dbReference type="PROSITE" id="PS51085">
    <property type="entry name" value="2FE2S_FER_2"/>
    <property type="match status" value="1"/>
</dbReference>
<dbReference type="InterPro" id="IPR001041">
    <property type="entry name" value="2Fe-2S_ferredoxin-type"/>
</dbReference>
<feature type="domain" description="2Fe-2S ferredoxin-type" evidence="1">
    <location>
        <begin position="6"/>
        <end position="102"/>
    </location>
</feature>
<dbReference type="EMBL" id="PGTK01000005">
    <property type="protein sequence ID" value="PJF30926.1"/>
    <property type="molecule type" value="Genomic_DNA"/>
</dbReference>
<evidence type="ECO:0000313" key="3">
    <source>
        <dbReference type="Proteomes" id="UP000228921"/>
    </source>
</evidence>
<sequence length="120" mass="13152">MAETTHTLTVITPEQTVTLDVAHGANLRQVLLEAGISPHGTLSRRANCGGRGLCATCGVWIEANEPAPQHWHDRIGAAFGYPRLSCQISVCTPLTVRLVPNKIMWGKPERARRYRAKPAE</sequence>
<organism evidence="2 3">
    <name type="scientific">Candidatus Thermofonsia Clade 1 bacterium</name>
    <dbReference type="NCBI Taxonomy" id="2364210"/>
    <lineage>
        <taxon>Bacteria</taxon>
        <taxon>Bacillati</taxon>
        <taxon>Chloroflexota</taxon>
        <taxon>Candidatus Thermofontia</taxon>
        <taxon>Candidatus Thermofonsia Clade 1</taxon>
    </lineage>
</organism>
<dbReference type="Pfam" id="PF00111">
    <property type="entry name" value="Fer2"/>
    <property type="match status" value="1"/>
</dbReference>
<gene>
    <name evidence="2" type="ORF">CUN51_05425</name>
</gene>
<evidence type="ECO:0000259" key="1">
    <source>
        <dbReference type="PROSITE" id="PS51085"/>
    </source>
</evidence>
<evidence type="ECO:0000313" key="2">
    <source>
        <dbReference type="EMBL" id="PJF30926.1"/>
    </source>
</evidence>
<name>A0A2M8P060_9CHLR</name>
<proteinExistence type="predicted"/>
<dbReference type="GO" id="GO:0051536">
    <property type="term" value="F:iron-sulfur cluster binding"/>
    <property type="evidence" value="ECO:0007669"/>
    <property type="project" value="InterPro"/>
</dbReference>
<dbReference type="SUPFAM" id="SSF54292">
    <property type="entry name" value="2Fe-2S ferredoxin-like"/>
    <property type="match status" value="1"/>
</dbReference>
<protein>
    <submittedName>
        <fullName evidence="2">(2Fe-2S)-binding protein</fullName>
    </submittedName>
</protein>
<dbReference type="Gene3D" id="3.10.20.30">
    <property type="match status" value="1"/>
</dbReference>